<dbReference type="EMBL" id="BARW01023119">
    <property type="protein sequence ID" value="GAI92020.1"/>
    <property type="molecule type" value="Genomic_DNA"/>
</dbReference>
<dbReference type="AlphaFoldDB" id="X1TWU6"/>
<dbReference type="Gene3D" id="1.10.260.40">
    <property type="entry name" value="lambda repressor-like DNA-binding domains"/>
    <property type="match status" value="1"/>
</dbReference>
<organism evidence="2">
    <name type="scientific">marine sediment metagenome</name>
    <dbReference type="NCBI Taxonomy" id="412755"/>
    <lineage>
        <taxon>unclassified sequences</taxon>
        <taxon>metagenomes</taxon>
        <taxon>ecological metagenomes</taxon>
    </lineage>
</organism>
<sequence length="167" mass="18031">MNKTPREDLLEDLKDIEFAKLYGAEDAKLDFAITLLKARESAKLTQQELAVKLGISQPYVAKLESGEANPTLGTIGSILASLGLRLVTNTDSLSPEQELPAANLAGSADDSEITNQVEDFLHQGQEKLCGNSTYGYISQKPSEQRYIAEPLSSYDIGERDIIGGAVA</sequence>
<dbReference type="CDD" id="cd00093">
    <property type="entry name" value="HTH_XRE"/>
    <property type="match status" value="1"/>
</dbReference>
<reference evidence="2" key="1">
    <citation type="journal article" date="2014" name="Front. Microbiol.">
        <title>High frequency of phylogenetically diverse reductive dehalogenase-homologous genes in deep subseafloor sedimentary metagenomes.</title>
        <authorList>
            <person name="Kawai M."/>
            <person name="Futagami T."/>
            <person name="Toyoda A."/>
            <person name="Takaki Y."/>
            <person name="Nishi S."/>
            <person name="Hori S."/>
            <person name="Arai W."/>
            <person name="Tsubouchi T."/>
            <person name="Morono Y."/>
            <person name="Uchiyama I."/>
            <person name="Ito T."/>
            <person name="Fujiyama A."/>
            <person name="Inagaki F."/>
            <person name="Takami H."/>
        </authorList>
    </citation>
    <scope>NUCLEOTIDE SEQUENCE</scope>
    <source>
        <strain evidence="2">Expedition CK06-06</strain>
    </source>
</reference>
<dbReference type="SUPFAM" id="SSF47413">
    <property type="entry name" value="lambda repressor-like DNA-binding domains"/>
    <property type="match status" value="1"/>
</dbReference>
<dbReference type="InterPro" id="IPR010982">
    <property type="entry name" value="Lambda_DNA-bd_dom_sf"/>
</dbReference>
<evidence type="ECO:0000313" key="2">
    <source>
        <dbReference type="EMBL" id="GAI92020.1"/>
    </source>
</evidence>
<protein>
    <recommendedName>
        <fullName evidence="1">HTH cro/C1-type domain-containing protein</fullName>
    </recommendedName>
</protein>
<dbReference type="GO" id="GO:0003677">
    <property type="term" value="F:DNA binding"/>
    <property type="evidence" value="ECO:0007669"/>
    <property type="project" value="InterPro"/>
</dbReference>
<feature type="domain" description="HTH cro/C1-type" evidence="1">
    <location>
        <begin position="35"/>
        <end position="93"/>
    </location>
</feature>
<dbReference type="Pfam" id="PF01381">
    <property type="entry name" value="HTH_3"/>
    <property type="match status" value="1"/>
</dbReference>
<name>X1TWU6_9ZZZZ</name>
<dbReference type="PROSITE" id="PS50943">
    <property type="entry name" value="HTH_CROC1"/>
    <property type="match status" value="1"/>
</dbReference>
<evidence type="ECO:0000259" key="1">
    <source>
        <dbReference type="PROSITE" id="PS50943"/>
    </source>
</evidence>
<proteinExistence type="predicted"/>
<dbReference type="InterPro" id="IPR001387">
    <property type="entry name" value="Cro/C1-type_HTH"/>
</dbReference>
<gene>
    <name evidence="2" type="ORF">S12H4_38416</name>
</gene>
<accession>X1TWU6</accession>
<dbReference type="SMART" id="SM00530">
    <property type="entry name" value="HTH_XRE"/>
    <property type="match status" value="1"/>
</dbReference>
<comment type="caution">
    <text evidence="2">The sequence shown here is derived from an EMBL/GenBank/DDBJ whole genome shotgun (WGS) entry which is preliminary data.</text>
</comment>